<reference evidence="1" key="1">
    <citation type="journal article" date="2014" name="Nat. Commun.">
        <title>The tobacco genome sequence and its comparison with those of tomato and potato.</title>
        <authorList>
            <person name="Sierro N."/>
            <person name="Battey J.N."/>
            <person name="Ouadi S."/>
            <person name="Bakaher N."/>
            <person name="Bovet L."/>
            <person name="Willig A."/>
            <person name="Goepfert S."/>
            <person name="Peitsch M.C."/>
            <person name="Ivanov N.V."/>
        </authorList>
    </citation>
    <scope>NUCLEOTIDE SEQUENCE [LARGE SCALE GENOMIC DNA]</scope>
</reference>
<sequence>MIEDVVSQQRKELIDTGNLFPRNICKSKHEGHKGMPKPRPITRAMGKATQSVEVSSDVLWSAEFDAVVAENNEQQITLKITRKNDGEVVWFTTVYAKSKQHLRVPLWDNLIHCNNYIDDPWCICGDFNAIMSPEEKKGGNPHRMEKSWKFISCMEDCGMVYAGYKGLRPPTSSAQSSSGTPKWLKYEESILKQRKNIKWIEEGDSNTKYFHAIINERRRRASIQRIQRSDGQWINGEEDIAREAVEYFLGMFKDEGEPELEHLDCIDQKVTHEDNIRLCGIPDEEEIRKATGFLKERFITKNILLAQEIIHGIGKKHFGGNTLIKLDMAKAYDRVNWKFLLNALRKFGFSENWIALVWRGFSIVQSGPHVIHLAYADDVVIFSSGGKRTLKLVMHQLQNYEKCSGQLINTRNNCFLVHPKASKITIQRIKEVTGYMHANFPITYLGCPLYVGRKRISHFSEIVSKLVKRTTGWQGKLLSFGGRATHIKHILQSQPIYLLSALEPPKTVLKQLETYMVRFF</sequence>
<gene>
    <name evidence="2" type="primary">LOC142169731</name>
</gene>
<reference evidence="2" key="2">
    <citation type="submission" date="2025-08" db="UniProtKB">
        <authorList>
            <consortium name="RefSeq"/>
        </authorList>
    </citation>
    <scope>IDENTIFICATION</scope>
    <source>
        <tissue evidence="2">Leaf</tissue>
    </source>
</reference>
<evidence type="ECO:0000313" key="2">
    <source>
        <dbReference type="RefSeq" id="XP_075087735.1"/>
    </source>
</evidence>
<protein>
    <submittedName>
        <fullName evidence="2">Uncharacterized protein LOC142169731</fullName>
    </submittedName>
</protein>
<name>A0AC58SRY7_TOBAC</name>
<evidence type="ECO:0000313" key="1">
    <source>
        <dbReference type="Proteomes" id="UP000790787"/>
    </source>
</evidence>
<dbReference type="RefSeq" id="XP_075087735.1">
    <property type="nucleotide sequence ID" value="XM_075231634.1"/>
</dbReference>
<organism evidence="1 2">
    <name type="scientific">Nicotiana tabacum</name>
    <name type="common">Common tobacco</name>
    <dbReference type="NCBI Taxonomy" id="4097"/>
    <lineage>
        <taxon>Eukaryota</taxon>
        <taxon>Viridiplantae</taxon>
        <taxon>Streptophyta</taxon>
        <taxon>Embryophyta</taxon>
        <taxon>Tracheophyta</taxon>
        <taxon>Spermatophyta</taxon>
        <taxon>Magnoliopsida</taxon>
        <taxon>eudicotyledons</taxon>
        <taxon>Gunneridae</taxon>
        <taxon>Pentapetalae</taxon>
        <taxon>asterids</taxon>
        <taxon>lamiids</taxon>
        <taxon>Solanales</taxon>
        <taxon>Solanaceae</taxon>
        <taxon>Nicotianoideae</taxon>
        <taxon>Nicotianeae</taxon>
        <taxon>Nicotiana</taxon>
    </lineage>
</organism>
<proteinExistence type="predicted"/>
<dbReference type="Proteomes" id="UP000790787">
    <property type="component" value="Chromosome 15"/>
</dbReference>
<accession>A0AC58SRY7</accession>
<keyword evidence="1" id="KW-1185">Reference proteome</keyword>